<proteinExistence type="predicted"/>
<dbReference type="AlphaFoldDB" id="A0A940PQX8"/>
<evidence type="ECO:0000313" key="2">
    <source>
        <dbReference type="EMBL" id="MBP1327490.1"/>
    </source>
</evidence>
<keyword evidence="1" id="KW-0812">Transmembrane</keyword>
<feature type="transmembrane region" description="Helical" evidence="1">
    <location>
        <begin position="47"/>
        <end position="70"/>
    </location>
</feature>
<name>A0A940PQX8_9MICO</name>
<reference evidence="2" key="1">
    <citation type="submission" date="2021-02" db="EMBL/GenBank/DDBJ databases">
        <title>Sequencing the genomes of 1000 actinobacteria strains.</title>
        <authorList>
            <person name="Klenk H.-P."/>
        </authorList>
    </citation>
    <scope>NUCLEOTIDE SEQUENCE</scope>
    <source>
        <strain evidence="2">DSM 22850</strain>
    </source>
</reference>
<accession>A0A940PQX8</accession>
<protein>
    <submittedName>
        <fullName evidence="2">Uncharacterized protein</fullName>
    </submittedName>
</protein>
<keyword evidence="1" id="KW-1133">Transmembrane helix</keyword>
<comment type="caution">
    <text evidence="2">The sequence shown here is derived from an EMBL/GenBank/DDBJ whole genome shotgun (WGS) entry which is preliminary data.</text>
</comment>
<evidence type="ECO:0000256" key="1">
    <source>
        <dbReference type="SAM" id="Phobius"/>
    </source>
</evidence>
<evidence type="ECO:0000313" key="3">
    <source>
        <dbReference type="Proteomes" id="UP000675163"/>
    </source>
</evidence>
<feature type="transmembrane region" description="Helical" evidence="1">
    <location>
        <begin position="6"/>
        <end position="26"/>
    </location>
</feature>
<organism evidence="2 3">
    <name type="scientific">Leucobacter exalbidus</name>
    <dbReference type="NCBI Taxonomy" id="662960"/>
    <lineage>
        <taxon>Bacteria</taxon>
        <taxon>Bacillati</taxon>
        <taxon>Actinomycetota</taxon>
        <taxon>Actinomycetes</taxon>
        <taxon>Micrococcales</taxon>
        <taxon>Microbacteriaceae</taxon>
        <taxon>Leucobacter</taxon>
    </lineage>
</organism>
<keyword evidence="1" id="KW-0472">Membrane</keyword>
<gene>
    <name evidence="2" type="ORF">JOF28_002722</name>
</gene>
<dbReference type="Proteomes" id="UP000675163">
    <property type="component" value="Unassembled WGS sequence"/>
</dbReference>
<sequence length="73" mass="8088">MLDFLDSPILWLILGAFSLFIVYVEMPPKVNKKNGKKISLGQRLSRLSRTGWGFLIPGILFPIGAVAGLIPDF</sequence>
<dbReference type="EMBL" id="JAFIDA010000001">
    <property type="protein sequence ID" value="MBP1327490.1"/>
    <property type="molecule type" value="Genomic_DNA"/>
</dbReference>
<keyword evidence="3" id="KW-1185">Reference proteome</keyword>